<feature type="region of interest" description="Disordered" evidence="1">
    <location>
        <begin position="62"/>
        <end position="123"/>
    </location>
</feature>
<dbReference type="OrthoDB" id="10579312at2759"/>
<dbReference type="GeneID" id="113203074"/>
<sequence length="123" mass="13274">MMPDSGVVIKVHAGSDVIYSTSKPVVKSTTNNAQRNADVLVKSLREAKAEINQFLTGLVLKSGDQGQNAGADDASADEEDEDEEDEDITEGVEETYLKGSVNTKRKTENSIDTENSSKIKRAV</sequence>
<evidence type="ECO:0000313" key="3">
    <source>
        <dbReference type="RefSeq" id="XP_026273349.1"/>
    </source>
</evidence>
<proteinExistence type="predicted"/>
<feature type="compositionally biased region" description="Acidic residues" evidence="1">
    <location>
        <begin position="74"/>
        <end position="93"/>
    </location>
</feature>
<organism evidence="2 3">
    <name type="scientific">Frankliniella occidentalis</name>
    <name type="common">Western flower thrips</name>
    <name type="synonym">Euthrips occidentalis</name>
    <dbReference type="NCBI Taxonomy" id="133901"/>
    <lineage>
        <taxon>Eukaryota</taxon>
        <taxon>Metazoa</taxon>
        <taxon>Ecdysozoa</taxon>
        <taxon>Arthropoda</taxon>
        <taxon>Hexapoda</taxon>
        <taxon>Insecta</taxon>
        <taxon>Pterygota</taxon>
        <taxon>Neoptera</taxon>
        <taxon>Paraneoptera</taxon>
        <taxon>Thysanoptera</taxon>
        <taxon>Terebrantia</taxon>
        <taxon>Thripoidea</taxon>
        <taxon>Thripidae</taxon>
        <taxon>Frankliniella</taxon>
    </lineage>
</organism>
<name>A0A6J1RWL5_FRAOC</name>
<keyword evidence="2" id="KW-1185">Reference proteome</keyword>
<protein>
    <submittedName>
        <fullName evidence="3">Uncharacterized protein LOC113203074</fullName>
    </submittedName>
</protein>
<accession>A0A6J1RWL5</accession>
<evidence type="ECO:0000313" key="2">
    <source>
        <dbReference type="Proteomes" id="UP000504606"/>
    </source>
</evidence>
<dbReference type="RefSeq" id="XP_026273349.1">
    <property type="nucleotide sequence ID" value="XM_026417564.2"/>
</dbReference>
<dbReference type="AlphaFoldDB" id="A0A6J1RWL5"/>
<gene>
    <name evidence="3" type="primary">LOC113203074</name>
</gene>
<dbReference type="Proteomes" id="UP000504606">
    <property type="component" value="Unplaced"/>
</dbReference>
<reference evidence="3" key="1">
    <citation type="submission" date="2025-08" db="UniProtKB">
        <authorList>
            <consortium name="RefSeq"/>
        </authorList>
    </citation>
    <scope>IDENTIFICATION</scope>
    <source>
        <tissue evidence="3">Whole organism</tissue>
    </source>
</reference>
<dbReference type="KEGG" id="foc:113203074"/>
<evidence type="ECO:0000256" key="1">
    <source>
        <dbReference type="SAM" id="MobiDB-lite"/>
    </source>
</evidence>